<evidence type="ECO:0000313" key="2">
    <source>
        <dbReference type="Proteomes" id="UP001595886"/>
    </source>
</evidence>
<reference evidence="2" key="1">
    <citation type="journal article" date="2019" name="Int. J. Syst. Evol. Microbiol.">
        <title>The Global Catalogue of Microorganisms (GCM) 10K type strain sequencing project: providing services to taxonomists for standard genome sequencing and annotation.</title>
        <authorList>
            <consortium name="The Broad Institute Genomics Platform"/>
            <consortium name="The Broad Institute Genome Sequencing Center for Infectious Disease"/>
            <person name="Wu L."/>
            <person name="Ma J."/>
        </authorList>
    </citation>
    <scope>NUCLEOTIDE SEQUENCE [LARGE SCALE GENOMIC DNA]</scope>
    <source>
        <strain evidence="2">CCUG 30340</strain>
    </source>
</reference>
<evidence type="ECO:0008006" key="3">
    <source>
        <dbReference type="Google" id="ProtNLM"/>
    </source>
</evidence>
<evidence type="ECO:0000313" key="1">
    <source>
        <dbReference type="EMBL" id="MFC4821126.1"/>
    </source>
</evidence>
<dbReference type="Proteomes" id="UP001595886">
    <property type="component" value="Unassembled WGS sequence"/>
</dbReference>
<keyword evidence="2" id="KW-1185">Reference proteome</keyword>
<comment type="caution">
    <text evidence="1">The sequence shown here is derived from an EMBL/GenBank/DDBJ whole genome shotgun (WGS) entry which is preliminary data.</text>
</comment>
<sequence length="561" mass="60038">MSETYLRLGAALPPRQIPGSDAFRAEPRALRNWLDALPLANFGAAAGQVLDGLRRLNRQRGDASQRLDALEAMRPTVVQLAEAADRQIVGASFPLPAPKVELGRSALAFQDELALGYRIALVELCAPSGAVGFLRSRAVALAALRALQHGHEHLARAYLLYRAPPQGVWQALHDVHRFAAAARLDDRELDGTTARAAYAEALLLALLNPYRYTQREQGEAAAFARVLAPYVELRERGGGARDVPVQTDVDRGPGYVAAERAGKTAGVPALYLDRAFVFIDEQFARTPQGALATPFRQRGGSALTLDNELARRFVADLGAHATRGHVRLGGGYRFDSVLGLHDLHFVLAGGEEFGRFLRRSLDEPGEPEHAGRTAAAPRVARVPVRVLDQGLGGYRLLWDRGGAQNARVRVGELVGLALPEPEAGVAQDWLVGVVRWIRIDEQGAIDAGVELLARRALPVGVRAPASGDARAPVRGLLLASLERGVEAGYDSLVASIELARDATQVELVLPADEQGPPAPPRSVRVDGLDVLEETGLCRRFALPAGAAEGAAVASPELDEAS</sequence>
<gene>
    <name evidence="1" type="ORF">ACFO6Q_12375</name>
</gene>
<protein>
    <recommendedName>
        <fullName evidence="3">Molecular chaperone</fullName>
    </recommendedName>
</protein>
<dbReference type="RefSeq" id="WP_380021413.1">
    <property type="nucleotide sequence ID" value="NZ_JBHSHD010000010.1"/>
</dbReference>
<name>A0ABV9QVP8_9GAMM</name>
<accession>A0ABV9QVP8</accession>
<proteinExistence type="predicted"/>
<dbReference type="EMBL" id="JBHSHD010000010">
    <property type="protein sequence ID" value="MFC4821126.1"/>
    <property type="molecule type" value="Genomic_DNA"/>
</dbReference>
<organism evidence="1 2">
    <name type="scientific">Dokdonella ginsengisoli</name>
    <dbReference type="NCBI Taxonomy" id="363846"/>
    <lineage>
        <taxon>Bacteria</taxon>
        <taxon>Pseudomonadati</taxon>
        <taxon>Pseudomonadota</taxon>
        <taxon>Gammaproteobacteria</taxon>
        <taxon>Lysobacterales</taxon>
        <taxon>Rhodanobacteraceae</taxon>
        <taxon>Dokdonella</taxon>
    </lineage>
</organism>